<reference evidence="1" key="2">
    <citation type="submission" date="2023-04" db="EMBL/GenBank/DDBJ databases">
        <authorList>
            <person name="Beletskiy A.V."/>
            <person name="Mardanov A.V."/>
            <person name="Ravin N.V."/>
        </authorList>
    </citation>
    <scope>NUCLEOTIDE SEQUENCE</scope>
    <source>
        <strain evidence="1">GKL-02</strain>
    </source>
</reference>
<dbReference type="KEGG" id="tput:QJT81_15180"/>
<name>A0AA95KI75_9GAMM</name>
<gene>
    <name evidence="1" type="ORF">QJT81_15180</name>
</gene>
<protein>
    <submittedName>
        <fullName evidence="1">Uncharacterized protein</fullName>
    </submittedName>
</protein>
<dbReference type="Proteomes" id="UP001301326">
    <property type="component" value="Chromosome"/>
</dbReference>
<organism evidence="1">
    <name type="scientific">Candidatus Thiothrix putei</name>
    <dbReference type="NCBI Taxonomy" id="3080811"/>
    <lineage>
        <taxon>Bacteria</taxon>
        <taxon>Pseudomonadati</taxon>
        <taxon>Pseudomonadota</taxon>
        <taxon>Gammaproteobacteria</taxon>
        <taxon>Thiotrichales</taxon>
        <taxon>Thiotrichaceae</taxon>
        <taxon>Thiothrix</taxon>
    </lineage>
</organism>
<sequence>MDSPGKRLSIDECQATARPVYQTDVPPSRLAISWLIAKPSPLPGSVLLPAR</sequence>
<dbReference type="AlphaFoldDB" id="A0AA95KI75"/>
<dbReference type="EMBL" id="CP124756">
    <property type="protein sequence ID" value="WGZ93151.1"/>
    <property type="molecule type" value="Genomic_DNA"/>
</dbReference>
<reference evidence="1" key="1">
    <citation type="journal article" date="2023" name="Int. J. Mol. Sci.">
        <title>Metagenomics Revealed a New Genus 'Candidatus Thiocaldithrix dubininis' gen. nov., sp. nov. and a New Species 'Candidatus Thiothrix putei' sp. nov. in the Family Thiotrichaceae, Some Members of Which Have Traits of Both Na+- and H+-Motive Energetics.</title>
        <authorList>
            <person name="Ravin N.V."/>
            <person name="Muntyan M.S."/>
            <person name="Smolyakov D.D."/>
            <person name="Rudenko T.S."/>
            <person name="Beletsky A.V."/>
            <person name="Mardanov A.V."/>
            <person name="Grabovich M.Y."/>
        </authorList>
    </citation>
    <scope>NUCLEOTIDE SEQUENCE</scope>
    <source>
        <strain evidence="1">GKL-02</strain>
    </source>
</reference>
<evidence type="ECO:0000313" key="1">
    <source>
        <dbReference type="EMBL" id="WGZ93151.1"/>
    </source>
</evidence>
<accession>A0AA95KI75</accession>
<proteinExistence type="predicted"/>